<accession>A0AAW1J1G3</accession>
<gene>
    <name evidence="1" type="ORF">QE152_g31466</name>
</gene>
<organism evidence="1 2">
    <name type="scientific">Popillia japonica</name>
    <name type="common">Japanese beetle</name>
    <dbReference type="NCBI Taxonomy" id="7064"/>
    <lineage>
        <taxon>Eukaryota</taxon>
        <taxon>Metazoa</taxon>
        <taxon>Ecdysozoa</taxon>
        <taxon>Arthropoda</taxon>
        <taxon>Hexapoda</taxon>
        <taxon>Insecta</taxon>
        <taxon>Pterygota</taxon>
        <taxon>Neoptera</taxon>
        <taxon>Endopterygota</taxon>
        <taxon>Coleoptera</taxon>
        <taxon>Polyphaga</taxon>
        <taxon>Scarabaeiformia</taxon>
        <taxon>Scarabaeidae</taxon>
        <taxon>Rutelinae</taxon>
        <taxon>Popillia</taxon>
    </lineage>
</organism>
<keyword evidence="2" id="KW-1185">Reference proteome</keyword>
<sequence length="97" mass="11471">MSYAIYDVVARITKRQVIDESRLLQIFKPSPLTPLDYSHYVINLCIAERVNYIMKAPLDYSHYVINLCIAERVNYIMKAAKLIKKLKWYDDMGDECY</sequence>
<dbReference type="Proteomes" id="UP001458880">
    <property type="component" value="Unassembled WGS sequence"/>
</dbReference>
<evidence type="ECO:0000313" key="1">
    <source>
        <dbReference type="EMBL" id="KAK9696641.1"/>
    </source>
</evidence>
<proteinExistence type="predicted"/>
<dbReference type="EMBL" id="JASPKY010000445">
    <property type="protein sequence ID" value="KAK9696641.1"/>
    <property type="molecule type" value="Genomic_DNA"/>
</dbReference>
<reference evidence="1 2" key="1">
    <citation type="journal article" date="2024" name="BMC Genomics">
        <title>De novo assembly and annotation of Popillia japonica's genome with initial clues to its potential as an invasive pest.</title>
        <authorList>
            <person name="Cucini C."/>
            <person name="Boschi S."/>
            <person name="Funari R."/>
            <person name="Cardaioli E."/>
            <person name="Iannotti N."/>
            <person name="Marturano G."/>
            <person name="Paoli F."/>
            <person name="Bruttini M."/>
            <person name="Carapelli A."/>
            <person name="Frati F."/>
            <person name="Nardi F."/>
        </authorList>
    </citation>
    <scope>NUCLEOTIDE SEQUENCE [LARGE SCALE GENOMIC DNA]</scope>
    <source>
        <strain evidence="1">DMR45628</strain>
    </source>
</reference>
<protein>
    <submittedName>
        <fullName evidence="1">Uncharacterized protein</fullName>
    </submittedName>
</protein>
<comment type="caution">
    <text evidence="1">The sequence shown here is derived from an EMBL/GenBank/DDBJ whole genome shotgun (WGS) entry which is preliminary data.</text>
</comment>
<name>A0AAW1J1G3_POPJA</name>
<evidence type="ECO:0000313" key="2">
    <source>
        <dbReference type="Proteomes" id="UP001458880"/>
    </source>
</evidence>
<dbReference type="AlphaFoldDB" id="A0AAW1J1G3"/>